<gene>
    <name evidence="2" type="ORF">BofuT4_uP043590.1</name>
</gene>
<name>G2Y018_BOTF4</name>
<evidence type="ECO:0000256" key="1">
    <source>
        <dbReference type="SAM" id="MobiDB-lite"/>
    </source>
</evidence>
<dbReference type="HOGENOM" id="CLU_2527175_0_0_1"/>
<dbReference type="InParanoid" id="G2Y018"/>
<protein>
    <submittedName>
        <fullName evidence="2">Uncharacterized protein</fullName>
    </submittedName>
</protein>
<dbReference type="AlphaFoldDB" id="G2Y018"/>
<sequence length="84" mass="9113">MLRPAGCKQDVTAKVERDNDKKYGGGSSKLQLFFYGMPLQADRTVVKAKQVQVSPSSLVVVCSTIKPIYAVAVVRIEPSSLPSE</sequence>
<proteinExistence type="predicted"/>
<evidence type="ECO:0000313" key="2">
    <source>
        <dbReference type="EMBL" id="CCD33963.1"/>
    </source>
</evidence>
<accession>G2Y018</accession>
<feature type="compositionally biased region" description="Basic and acidic residues" evidence="1">
    <location>
        <begin position="11"/>
        <end position="23"/>
    </location>
</feature>
<evidence type="ECO:0000313" key="3">
    <source>
        <dbReference type="Proteomes" id="UP000008177"/>
    </source>
</evidence>
<feature type="region of interest" description="Disordered" evidence="1">
    <location>
        <begin position="1"/>
        <end position="23"/>
    </location>
</feature>
<dbReference type="Proteomes" id="UP000008177">
    <property type="component" value="Unplaced contigs"/>
</dbReference>
<reference evidence="3" key="1">
    <citation type="journal article" date="2011" name="PLoS Genet.">
        <title>Genomic analysis of the necrotrophic fungal pathogens Sclerotinia sclerotiorum and Botrytis cinerea.</title>
        <authorList>
            <person name="Amselem J."/>
            <person name="Cuomo C.A."/>
            <person name="van Kan J.A."/>
            <person name="Viaud M."/>
            <person name="Benito E.P."/>
            <person name="Couloux A."/>
            <person name="Coutinho P.M."/>
            <person name="de Vries R.P."/>
            <person name="Dyer P.S."/>
            <person name="Fillinger S."/>
            <person name="Fournier E."/>
            <person name="Gout L."/>
            <person name="Hahn M."/>
            <person name="Kohn L."/>
            <person name="Lapalu N."/>
            <person name="Plummer K.M."/>
            <person name="Pradier J.M."/>
            <person name="Quevillon E."/>
            <person name="Sharon A."/>
            <person name="Simon A."/>
            <person name="ten Have A."/>
            <person name="Tudzynski B."/>
            <person name="Tudzynski P."/>
            <person name="Wincker P."/>
            <person name="Andrew M."/>
            <person name="Anthouard V."/>
            <person name="Beever R.E."/>
            <person name="Beffa R."/>
            <person name="Benoit I."/>
            <person name="Bouzid O."/>
            <person name="Brault B."/>
            <person name="Chen Z."/>
            <person name="Choquer M."/>
            <person name="Collemare J."/>
            <person name="Cotton P."/>
            <person name="Danchin E.G."/>
            <person name="Da Silva C."/>
            <person name="Gautier A."/>
            <person name="Giraud C."/>
            <person name="Giraud T."/>
            <person name="Gonzalez C."/>
            <person name="Grossetete S."/>
            <person name="Guldener U."/>
            <person name="Henrissat B."/>
            <person name="Howlett B.J."/>
            <person name="Kodira C."/>
            <person name="Kretschmer M."/>
            <person name="Lappartient A."/>
            <person name="Leroch M."/>
            <person name="Levis C."/>
            <person name="Mauceli E."/>
            <person name="Neuveglise C."/>
            <person name="Oeser B."/>
            <person name="Pearson M."/>
            <person name="Poulain J."/>
            <person name="Poussereau N."/>
            <person name="Quesneville H."/>
            <person name="Rascle C."/>
            <person name="Schumacher J."/>
            <person name="Segurens B."/>
            <person name="Sexton A."/>
            <person name="Silva E."/>
            <person name="Sirven C."/>
            <person name="Soanes D.M."/>
            <person name="Talbot N.J."/>
            <person name="Templeton M."/>
            <person name="Yandava C."/>
            <person name="Yarden O."/>
            <person name="Zeng Q."/>
            <person name="Rollins J.A."/>
            <person name="Lebrun M.H."/>
            <person name="Dickman M."/>
        </authorList>
    </citation>
    <scope>NUCLEOTIDE SEQUENCE [LARGE SCALE GENOMIC DNA]</scope>
    <source>
        <strain evidence="3">T4</strain>
    </source>
</reference>
<dbReference type="EMBL" id="FQ790280">
    <property type="protein sequence ID" value="CCD33963.1"/>
    <property type="molecule type" value="Genomic_DNA"/>
</dbReference>
<organism evidence="2 3">
    <name type="scientific">Botryotinia fuckeliana (strain T4)</name>
    <name type="common">Noble rot fungus</name>
    <name type="synonym">Botrytis cinerea</name>
    <dbReference type="NCBI Taxonomy" id="999810"/>
    <lineage>
        <taxon>Eukaryota</taxon>
        <taxon>Fungi</taxon>
        <taxon>Dikarya</taxon>
        <taxon>Ascomycota</taxon>
        <taxon>Pezizomycotina</taxon>
        <taxon>Leotiomycetes</taxon>
        <taxon>Helotiales</taxon>
        <taxon>Sclerotiniaceae</taxon>
        <taxon>Botrytis</taxon>
    </lineage>
</organism>